<evidence type="ECO:0000313" key="9">
    <source>
        <dbReference type="EMBL" id="RSK40081.1"/>
    </source>
</evidence>
<gene>
    <name evidence="9" type="ORF">EI293_19100</name>
</gene>
<reference evidence="9 10" key="1">
    <citation type="submission" date="2018-12" db="EMBL/GenBank/DDBJ databases">
        <authorList>
            <person name="Feng G."/>
            <person name="Zhu H."/>
        </authorList>
    </citation>
    <scope>NUCLEOTIDE SEQUENCE [LARGE SCALE GENOMIC DNA]</scope>
    <source>
        <strain evidence="9 10">LMG 26000</strain>
    </source>
</reference>
<keyword evidence="10" id="KW-1185">Reference proteome</keyword>
<evidence type="ECO:0000256" key="3">
    <source>
        <dbReference type="ARBA" id="ARBA00023110"/>
    </source>
</evidence>
<comment type="similarity">
    <text evidence="2 6">Belongs to the FKBP-type PPIase family.</text>
</comment>
<evidence type="ECO:0000256" key="7">
    <source>
        <dbReference type="SAM" id="SignalP"/>
    </source>
</evidence>
<evidence type="ECO:0000313" key="10">
    <source>
        <dbReference type="Proteomes" id="UP000270291"/>
    </source>
</evidence>
<name>A0A428K0Z8_9BACT</name>
<dbReference type="PANTHER" id="PTHR43811">
    <property type="entry name" value="FKBP-TYPE PEPTIDYL-PROLYL CIS-TRANS ISOMERASE FKPA"/>
    <property type="match status" value="1"/>
</dbReference>
<dbReference type="InterPro" id="IPR046357">
    <property type="entry name" value="PPIase_dom_sf"/>
</dbReference>
<dbReference type="AlphaFoldDB" id="A0A428K0Z8"/>
<sequence length="173" mass="18687">MHTNRFRSMAAWLPLVLLVLSSMLASSCQKMEEDTIDNTDYSARDKQIIEDYIRANSFTGTRIDTLNMVIIVTQPGTGALPVLGQAVSALYTGSLVASGNVFDSTTSRGDQPFTFVVGRGQVISGWDIGFSRLRRGSKAILLIPSALGYGGRANGPIPSASVLRFDVEVKDIQ</sequence>
<dbReference type="Proteomes" id="UP000270291">
    <property type="component" value="Unassembled WGS sequence"/>
</dbReference>
<dbReference type="PROSITE" id="PS51257">
    <property type="entry name" value="PROKAR_LIPOPROTEIN"/>
    <property type="match status" value="1"/>
</dbReference>
<feature type="chain" id="PRO_5019092755" description="Peptidyl-prolyl cis-trans isomerase" evidence="7">
    <location>
        <begin position="26"/>
        <end position="173"/>
    </location>
</feature>
<comment type="caution">
    <text evidence="9">The sequence shown here is derived from an EMBL/GenBank/DDBJ whole genome shotgun (WGS) entry which is preliminary data.</text>
</comment>
<keyword evidence="4 5" id="KW-0413">Isomerase</keyword>
<protein>
    <recommendedName>
        <fullName evidence="6">Peptidyl-prolyl cis-trans isomerase</fullName>
        <ecNumber evidence="6">5.2.1.8</ecNumber>
    </recommendedName>
</protein>
<feature type="signal peptide" evidence="7">
    <location>
        <begin position="1"/>
        <end position="25"/>
    </location>
</feature>
<dbReference type="PROSITE" id="PS50059">
    <property type="entry name" value="FKBP_PPIASE"/>
    <property type="match status" value="1"/>
</dbReference>
<organism evidence="9 10">
    <name type="scientific">Hymenobacter perfusus</name>
    <dbReference type="NCBI Taxonomy" id="1236770"/>
    <lineage>
        <taxon>Bacteria</taxon>
        <taxon>Pseudomonadati</taxon>
        <taxon>Bacteroidota</taxon>
        <taxon>Cytophagia</taxon>
        <taxon>Cytophagales</taxon>
        <taxon>Hymenobacteraceae</taxon>
        <taxon>Hymenobacter</taxon>
    </lineage>
</organism>
<dbReference type="Pfam" id="PF00254">
    <property type="entry name" value="FKBP_C"/>
    <property type="match status" value="1"/>
</dbReference>
<dbReference type="Gene3D" id="3.10.50.40">
    <property type="match status" value="1"/>
</dbReference>
<dbReference type="EMBL" id="RWIU01000008">
    <property type="protein sequence ID" value="RSK40081.1"/>
    <property type="molecule type" value="Genomic_DNA"/>
</dbReference>
<dbReference type="InterPro" id="IPR001179">
    <property type="entry name" value="PPIase_FKBP_dom"/>
</dbReference>
<proteinExistence type="inferred from homology"/>
<dbReference type="EC" id="5.2.1.8" evidence="6"/>
<keyword evidence="3 5" id="KW-0697">Rotamase</keyword>
<evidence type="ECO:0000256" key="6">
    <source>
        <dbReference type="RuleBase" id="RU003915"/>
    </source>
</evidence>
<keyword evidence="7" id="KW-0732">Signal</keyword>
<dbReference type="PANTHER" id="PTHR43811:SF19">
    <property type="entry name" value="39 KDA FK506-BINDING NUCLEAR PROTEIN"/>
    <property type="match status" value="1"/>
</dbReference>
<dbReference type="OrthoDB" id="9814548at2"/>
<evidence type="ECO:0000256" key="5">
    <source>
        <dbReference type="PROSITE-ProRule" id="PRU00277"/>
    </source>
</evidence>
<evidence type="ECO:0000256" key="4">
    <source>
        <dbReference type="ARBA" id="ARBA00023235"/>
    </source>
</evidence>
<accession>A0A428K0Z8</accession>
<evidence type="ECO:0000256" key="2">
    <source>
        <dbReference type="ARBA" id="ARBA00006577"/>
    </source>
</evidence>
<dbReference type="RefSeq" id="WP_125440156.1">
    <property type="nucleotide sequence ID" value="NZ_RWIU01000008.1"/>
</dbReference>
<dbReference type="SUPFAM" id="SSF54534">
    <property type="entry name" value="FKBP-like"/>
    <property type="match status" value="1"/>
</dbReference>
<feature type="domain" description="PPIase FKBP-type" evidence="8">
    <location>
        <begin position="84"/>
        <end position="173"/>
    </location>
</feature>
<evidence type="ECO:0000259" key="8">
    <source>
        <dbReference type="PROSITE" id="PS50059"/>
    </source>
</evidence>
<evidence type="ECO:0000256" key="1">
    <source>
        <dbReference type="ARBA" id="ARBA00000971"/>
    </source>
</evidence>
<dbReference type="GO" id="GO:0003755">
    <property type="term" value="F:peptidyl-prolyl cis-trans isomerase activity"/>
    <property type="evidence" value="ECO:0007669"/>
    <property type="project" value="UniProtKB-UniRule"/>
</dbReference>
<comment type="catalytic activity">
    <reaction evidence="1 5 6">
        <text>[protein]-peptidylproline (omega=180) = [protein]-peptidylproline (omega=0)</text>
        <dbReference type="Rhea" id="RHEA:16237"/>
        <dbReference type="Rhea" id="RHEA-COMP:10747"/>
        <dbReference type="Rhea" id="RHEA-COMP:10748"/>
        <dbReference type="ChEBI" id="CHEBI:83833"/>
        <dbReference type="ChEBI" id="CHEBI:83834"/>
        <dbReference type="EC" id="5.2.1.8"/>
    </reaction>
</comment>